<dbReference type="AlphaFoldDB" id="A0AA38CKD9"/>
<evidence type="ECO:0000313" key="1">
    <source>
        <dbReference type="EMBL" id="KAH9301156.1"/>
    </source>
</evidence>
<dbReference type="Proteomes" id="UP000824469">
    <property type="component" value="Unassembled WGS sequence"/>
</dbReference>
<keyword evidence="2" id="KW-1185">Reference proteome</keyword>
<protein>
    <submittedName>
        <fullName evidence="1">Uncharacterized protein</fullName>
    </submittedName>
</protein>
<name>A0AA38CKD9_TAXCH</name>
<comment type="caution">
    <text evidence="1">The sequence shown here is derived from an EMBL/GenBank/DDBJ whole genome shotgun (WGS) entry which is preliminary data.</text>
</comment>
<organism evidence="1 2">
    <name type="scientific">Taxus chinensis</name>
    <name type="common">Chinese yew</name>
    <name type="synonym">Taxus wallichiana var. chinensis</name>
    <dbReference type="NCBI Taxonomy" id="29808"/>
    <lineage>
        <taxon>Eukaryota</taxon>
        <taxon>Viridiplantae</taxon>
        <taxon>Streptophyta</taxon>
        <taxon>Embryophyta</taxon>
        <taxon>Tracheophyta</taxon>
        <taxon>Spermatophyta</taxon>
        <taxon>Pinopsida</taxon>
        <taxon>Pinidae</taxon>
        <taxon>Conifers II</taxon>
        <taxon>Cupressales</taxon>
        <taxon>Taxaceae</taxon>
        <taxon>Taxus</taxon>
    </lineage>
</organism>
<accession>A0AA38CKD9</accession>
<feature type="non-terminal residue" evidence="1">
    <location>
        <position position="1"/>
    </location>
</feature>
<dbReference type="EMBL" id="JAHRHJ020000009">
    <property type="protein sequence ID" value="KAH9301156.1"/>
    <property type="molecule type" value="Genomic_DNA"/>
</dbReference>
<reference evidence="1 2" key="1">
    <citation type="journal article" date="2021" name="Nat. Plants">
        <title>The Taxus genome provides insights into paclitaxel biosynthesis.</title>
        <authorList>
            <person name="Xiong X."/>
            <person name="Gou J."/>
            <person name="Liao Q."/>
            <person name="Li Y."/>
            <person name="Zhou Q."/>
            <person name="Bi G."/>
            <person name="Li C."/>
            <person name="Du R."/>
            <person name="Wang X."/>
            <person name="Sun T."/>
            <person name="Guo L."/>
            <person name="Liang H."/>
            <person name="Lu P."/>
            <person name="Wu Y."/>
            <person name="Zhang Z."/>
            <person name="Ro D.K."/>
            <person name="Shang Y."/>
            <person name="Huang S."/>
            <person name="Yan J."/>
        </authorList>
    </citation>
    <scope>NUCLEOTIDE SEQUENCE [LARGE SCALE GENOMIC DNA]</scope>
    <source>
        <strain evidence="1">Ta-2019</strain>
    </source>
</reference>
<proteinExistence type="predicted"/>
<gene>
    <name evidence="1" type="ORF">KI387_012739</name>
</gene>
<feature type="non-terminal residue" evidence="1">
    <location>
        <position position="53"/>
    </location>
</feature>
<sequence>RWVVCAHERAGAPQASLLQIAAGPAHNSDNPIDIYSEFEEFIGGDTKEETKAE</sequence>
<evidence type="ECO:0000313" key="2">
    <source>
        <dbReference type="Proteomes" id="UP000824469"/>
    </source>
</evidence>